<dbReference type="AlphaFoldDB" id="A0A834IHL0"/>
<keyword evidence="1" id="KW-0677">Repeat</keyword>
<dbReference type="Gene3D" id="2.60.40.10">
    <property type="entry name" value="Immunoglobulins"/>
    <property type="match status" value="2"/>
</dbReference>
<dbReference type="InterPro" id="IPR003961">
    <property type="entry name" value="FN3_dom"/>
</dbReference>
<dbReference type="EMBL" id="JAACXV010000325">
    <property type="protein sequence ID" value="KAF7280024.1"/>
    <property type="molecule type" value="Genomic_DNA"/>
</dbReference>
<keyword evidence="2" id="KW-0472">Membrane</keyword>
<proteinExistence type="predicted"/>
<keyword evidence="3" id="KW-0732">Signal</keyword>
<dbReference type="PANTHER" id="PTHR46708">
    <property type="entry name" value="TENASCIN"/>
    <property type="match status" value="1"/>
</dbReference>
<keyword evidence="6" id="KW-1185">Reference proteome</keyword>
<evidence type="ECO:0000256" key="2">
    <source>
        <dbReference type="SAM" id="Phobius"/>
    </source>
</evidence>
<dbReference type="InterPro" id="IPR036116">
    <property type="entry name" value="FN3_sf"/>
</dbReference>
<dbReference type="PROSITE" id="PS50853">
    <property type="entry name" value="FN3"/>
    <property type="match status" value="1"/>
</dbReference>
<feature type="signal peptide" evidence="3">
    <location>
        <begin position="1"/>
        <end position="22"/>
    </location>
</feature>
<evidence type="ECO:0000313" key="6">
    <source>
        <dbReference type="Proteomes" id="UP000625711"/>
    </source>
</evidence>
<feature type="transmembrane region" description="Helical" evidence="2">
    <location>
        <begin position="992"/>
        <end position="1013"/>
    </location>
</feature>
<feature type="chain" id="PRO_5032281861" description="Fibronectin type-III domain-containing protein" evidence="3">
    <location>
        <begin position="23"/>
        <end position="1057"/>
    </location>
</feature>
<evidence type="ECO:0000259" key="4">
    <source>
        <dbReference type="PROSITE" id="PS50853"/>
    </source>
</evidence>
<evidence type="ECO:0000256" key="3">
    <source>
        <dbReference type="SAM" id="SignalP"/>
    </source>
</evidence>
<dbReference type="InterPro" id="IPR050991">
    <property type="entry name" value="ECM_Regulatory_Proteins"/>
</dbReference>
<accession>A0A834IHL0</accession>
<evidence type="ECO:0000256" key="1">
    <source>
        <dbReference type="ARBA" id="ARBA00022737"/>
    </source>
</evidence>
<evidence type="ECO:0000313" key="5">
    <source>
        <dbReference type="EMBL" id="KAF7280024.1"/>
    </source>
</evidence>
<dbReference type="InterPro" id="IPR013783">
    <property type="entry name" value="Ig-like_fold"/>
</dbReference>
<dbReference type="Proteomes" id="UP000625711">
    <property type="component" value="Unassembled WGS sequence"/>
</dbReference>
<keyword evidence="2" id="KW-0812">Transmembrane</keyword>
<gene>
    <name evidence="5" type="ORF">GWI33_006457</name>
</gene>
<protein>
    <recommendedName>
        <fullName evidence="4">Fibronectin type-III domain-containing protein</fullName>
    </recommendedName>
</protein>
<reference evidence="5" key="1">
    <citation type="submission" date="2020-08" db="EMBL/GenBank/DDBJ databases">
        <title>Genome sequencing and assembly of the red palm weevil Rhynchophorus ferrugineus.</title>
        <authorList>
            <person name="Dias G.B."/>
            <person name="Bergman C.M."/>
            <person name="Manee M."/>
        </authorList>
    </citation>
    <scope>NUCLEOTIDE SEQUENCE</scope>
    <source>
        <strain evidence="5">AA-2017</strain>
        <tissue evidence="5">Whole larva</tissue>
    </source>
</reference>
<comment type="caution">
    <text evidence="5">The sequence shown here is derived from an EMBL/GenBank/DDBJ whole genome shotgun (WGS) entry which is preliminary data.</text>
</comment>
<sequence length="1057" mass="122641">MRGRTLEIIVSVKLLVFCLVTSSEVFTRIKREQHKIQGVCVEKGSEPYDAIGWIYPLKDSENEETKTKYLPDIQNQYNCNFNSPNGCSVKWRMQNWYIDNNSSKTTEFSGDSRWDDIPTIMLNEAHNISGPFPISVGHKNGISIRSSEPVGISLCPKTSQSSDPCYNINISKYQIKLYKFTTWQDKSSFAKNHLPLQSYKGTRRTEIISENEWRNFEVSFNENGNIRFVDKHLGKIFIEYADKDFGNFSTMLATLHSEGKSAWKIIKNEFMYTNRAMISNMGPRLILPYKDLCISLYVATCNNCEMLFFYKYGRSKNILKHVKSTNENWVEIKIKEADMSVFNLDLLVETKFVNGTNSTEGWWAIDDVRVCHENEIKVNQLKLTSIQNDQEVTNNTYCHVIGKRSLRPEIPSLCDKMKSSPQINIETRATYIKLSWPQEDPYNLTTYTLSYQGIDECNLDMRRSERSRSSGFLTSNQSEFIIKDLVPKTKYHITISSLLCWKNKDISEETLESDEPYIDELPFKMKIQTTFTTADLTWNTPSCNSRKGGLVYTLTLSIPGSNIITEKIENRTNNTYKFTDLKPSTIYTVRIWSARTVQKLKAINQRNMLEFNFTTPSEVIPLVENAEIYAIGSNIAYVRYELPLWAIEAKAEIRASLCMVNSLARCRESVLEPEPCALWKNKYCLSVYNLVNSRIYNISLEIKDKWSDRFGEKKTLIAYTEDKVPEPAQNVSYEIIPGEQDPTHCTLHINWQIPYFPNGIINTFNIFLSSATEEIVWSYEVPKMLPIIYSHQVPNINCDDKYILTIQSANAGYNKNYTTVVFQKKNIQDYLIRKPELVFNNEDSLVLQPPIFNQTLDSTIYVIVQDTDTTGKDASLQQLHIINEQIINVKKLCLPFGRPIMLLLFKVVNSGSSGDIFLNKSVENLFKTSTFYCVTYIIKSHYHGQELELTEYQILTIPRKPVTHTSNSSPINTQNQSLSEPIKWKFYSFNRWWLILLIIPFSFTLFFLIRFIIASETKRREQKKTYQKKEEPEHVYESILYYEQCSNSKLYDKLFHE</sequence>
<dbReference type="CDD" id="cd00063">
    <property type="entry name" value="FN3"/>
    <property type="match status" value="2"/>
</dbReference>
<name>A0A834IHL0_RHYFE</name>
<keyword evidence="2" id="KW-1133">Transmembrane helix</keyword>
<dbReference type="PANTHER" id="PTHR46708:SF2">
    <property type="entry name" value="FIBRONECTIN TYPE-III DOMAIN-CONTAINING PROTEIN"/>
    <property type="match status" value="1"/>
</dbReference>
<organism evidence="5 6">
    <name type="scientific">Rhynchophorus ferrugineus</name>
    <name type="common">Red palm weevil</name>
    <name type="synonym">Curculio ferrugineus</name>
    <dbReference type="NCBI Taxonomy" id="354439"/>
    <lineage>
        <taxon>Eukaryota</taxon>
        <taxon>Metazoa</taxon>
        <taxon>Ecdysozoa</taxon>
        <taxon>Arthropoda</taxon>
        <taxon>Hexapoda</taxon>
        <taxon>Insecta</taxon>
        <taxon>Pterygota</taxon>
        <taxon>Neoptera</taxon>
        <taxon>Endopterygota</taxon>
        <taxon>Coleoptera</taxon>
        <taxon>Polyphaga</taxon>
        <taxon>Cucujiformia</taxon>
        <taxon>Curculionidae</taxon>
        <taxon>Dryophthorinae</taxon>
        <taxon>Rhynchophorus</taxon>
    </lineage>
</organism>
<feature type="domain" description="Fibronectin type-III" evidence="4">
    <location>
        <begin position="521"/>
        <end position="618"/>
    </location>
</feature>
<dbReference type="SUPFAM" id="SSF49265">
    <property type="entry name" value="Fibronectin type III"/>
    <property type="match status" value="2"/>
</dbReference>
<dbReference type="OrthoDB" id="6726973at2759"/>